<dbReference type="InterPro" id="IPR047565">
    <property type="entry name" value="Alpha-macroglob_thiol-ester_cl"/>
</dbReference>
<name>A0A6L5YWH6_9RHOB</name>
<reference evidence="10 11" key="1">
    <citation type="submission" date="2019-10" db="EMBL/GenBank/DDBJ databases">
        <title>Cognatihalovulum marinum gen. nov. sp. nov., a new member of the family Rhodobacteraceae isolated from deep seawater of the Northwest Indian Ocean.</title>
        <authorList>
            <person name="Ruan C."/>
            <person name="Wang J."/>
            <person name="Zheng X."/>
            <person name="Song L."/>
            <person name="Zhu Y."/>
            <person name="Huang Y."/>
            <person name="Lu Z."/>
            <person name="Du W."/>
            <person name="Huang L."/>
            <person name="Dai X."/>
        </authorList>
    </citation>
    <scope>NUCLEOTIDE SEQUENCE [LARGE SCALE GENOMIC DNA]</scope>
    <source>
        <strain evidence="10 11">2CG4</strain>
    </source>
</reference>
<dbReference type="CDD" id="cd01100">
    <property type="entry name" value="APPLE_Factor_XI_like"/>
    <property type="match status" value="1"/>
</dbReference>
<dbReference type="InterPro" id="IPR041462">
    <property type="entry name" value="Bact_A2M_MG6"/>
</dbReference>
<feature type="chain" id="PRO_5026692587" evidence="6">
    <location>
        <begin position="21"/>
        <end position="1816"/>
    </location>
</feature>
<feature type="compositionally biased region" description="Gly residues" evidence="5">
    <location>
        <begin position="1132"/>
        <end position="1144"/>
    </location>
</feature>
<dbReference type="InterPro" id="IPR003609">
    <property type="entry name" value="Pan_app"/>
</dbReference>
<evidence type="ECO:0000313" key="11">
    <source>
        <dbReference type="Proteomes" id="UP000474957"/>
    </source>
</evidence>
<evidence type="ECO:0000259" key="9">
    <source>
        <dbReference type="SMART" id="SM01360"/>
    </source>
</evidence>
<proteinExistence type="inferred from homology"/>
<feature type="domain" description="Alpha-2-macroglobulin" evidence="9">
    <location>
        <begin position="1156"/>
        <end position="1245"/>
    </location>
</feature>
<evidence type="ECO:0000256" key="6">
    <source>
        <dbReference type="SAM" id="SignalP"/>
    </source>
</evidence>
<feature type="domain" description="Alpha-2-macroglobulin bait region" evidence="8">
    <location>
        <begin position="950"/>
        <end position="1095"/>
    </location>
</feature>
<dbReference type="PIRSF" id="PIRSF038980">
    <property type="entry name" value="A2M_bac"/>
    <property type="match status" value="1"/>
</dbReference>
<dbReference type="GO" id="GO:0005576">
    <property type="term" value="C:extracellular region"/>
    <property type="evidence" value="ECO:0007669"/>
    <property type="project" value="InterPro"/>
</dbReference>
<dbReference type="SMART" id="SM00223">
    <property type="entry name" value="APPLE"/>
    <property type="match status" value="1"/>
</dbReference>
<dbReference type="SUPFAM" id="SSF48239">
    <property type="entry name" value="Terpenoid cyclases/Protein prenyltransferases"/>
    <property type="match status" value="1"/>
</dbReference>
<dbReference type="InterPro" id="IPR008930">
    <property type="entry name" value="Terpenoid_cyclase/PrenylTrfase"/>
</dbReference>
<dbReference type="InterPro" id="IPR051802">
    <property type="entry name" value="YfhM-like"/>
</dbReference>
<dbReference type="InterPro" id="IPR041203">
    <property type="entry name" value="Bact_A2M_MG5"/>
</dbReference>
<organism evidence="10 11">
    <name type="scientific">Halovulum marinum</name>
    <dbReference type="NCBI Taxonomy" id="2662447"/>
    <lineage>
        <taxon>Bacteria</taxon>
        <taxon>Pseudomonadati</taxon>
        <taxon>Pseudomonadota</taxon>
        <taxon>Alphaproteobacteria</taxon>
        <taxon>Rhodobacterales</taxon>
        <taxon>Paracoccaceae</taxon>
        <taxon>Halovulum</taxon>
    </lineage>
</organism>
<feature type="domain" description="Apple" evidence="7">
    <location>
        <begin position="32"/>
        <end position="94"/>
    </location>
</feature>
<dbReference type="PANTHER" id="PTHR40094">
    <property type="entry name" value="ALPHA-2-MACROGLOBULIN HOMOLOG"/>
    <property type="match status" value="1"/>
</dbReference>
<dbReference type="SMART" id="SM01360">
    <property type="entry name" value="A2M"/>
    <property type="match status" value="1"/>
</dbReference>
<dbReference type="Gene3D" id="2.60.40.1930">
    <property type="match status" value="1"/>
</dbReference>
<evidence type="ECO:0000313" key="10">
    <source>
        <dbReference type="EMBL" id="MSU88330.1"/>
    </source>
</evidence>
<dbReference type="CDD" id="cd02891">
    <property type="entry name" value="A2M_like"/>
    <property type="match status" value="1"/>
</dbReference>
<keyword evidence="2 6" id="KW-0732">Signal</keyword>
<keyword evidence="4" id="KW-1015">Disulfide bond</keyword>
<dbReference type="Pfam" id="PF17972">
    <property type="entry name" value="bMG5"/>
    <property type="match status" value="1"/>
</dbReference>
<dbReference type="Gene3D" id="3.50.4.10">
    <property type="entry name" value="Hepatocyte Growth Factor"/>
    <property type="match status" value="1"/>
</dbReference>
<comment type="similarity">
    <text evidence="1">Belongs to the protease inhibitor I39 (alpha-2-macroglobulin) family. Bacterial alpha-2-macroglobulin subfamily.</text>
</comment>
<dbReference type="InterPro" id="IPR021868">
    <property type="entry name" value="Alpha_2_Macroglob_MG3"/>
</dbReference>
<comment type="caution">
    <text evidence="10">The sequence shown here is derived from an EMBL/GenBank/DDBJ whole genome shotgun (WGS) entry which is preliminary data.</text>
</comment>
<dbReference type="Pfam" id="PF11974">
    <property type="entry name" value="bMG3"/>
    <property type="match status" value="1"/>
</dbReference>
<dbReference type="InterPro" id="IPR026284">
    <property type="entry name" value="A2MG_proteobact"/>
</dbReference>
<dbReference type="InterPro" id="IPR041246">
    <property type="entry name" value="Bact_MG10"/>
</dbReference>
<dbReference type="RefSeq" id="WP_154444297.1">
    <property type="nucleotide sequence ID" value="NZ_WIND01000001.1"/>
</dbReference>
<dbReference type="GO" id="GO:0006508">
    <property type="term" value="P:proteolysis"/>
    <property type="evidence" value="ECO:0007669"/>
    <property type="project" value="InterPro"/>
</dbReference>
<dbReference type="Pfam" id="PF17962">
    <property type="entry name" value="bMG6"/>
    <property type="match status" value="1"/>
</dbReference>
<evidence type="ECO:0000259" key="8">
    <source>
        <dbReference type="SMART" id="SM01359"/>
    </source>
</evidence>
<gene>
    <name evidence="10" type="ORF">GE300_01705</name>
</gene>
<sequence length="1816" mass="189740">MPRLVLILLLLGAVAGGAIAQTAPVPAKRPVFEWDVDFYGGDLRAIFDTTLGLCRTACAAEGDCRAFTYNTRAAACFLKTDVSRRDPYLGAVSAMMVPAAPDALSRAQAQGERLDFLPSGRIDAARAQAERLAFDFRGGSDAAARLAQARSLAQAGDPAGAMQQAAVAVALVDRHDMWLAYSEYASAVETDDYAEQRRLREEALLAAVNGWLRAPDGPAQAAAAQRLAEALEAADDGRRAIDALRLALESGPRRDLEAALERARRLFGFRVIDTTVDSDAASPRVCLTFSEPLVAGAVDYADYVQLPDADLTVSARDRQLCVEGVAHGARLSFTLRAGLPAISGESLGRSVEQSVYVRDRAPSARFPGRAYVLPRTDSAAIPLVSVNAPEVQVSIHRIPDAGLRAALREQLVGSQISANDQRRIADSLGAAVWTGTARVETRLNLDVTATLPVGEAVAGFEPGVYAMTASLPGTGEWQSVATQWFIVTDLGLATMQGEDGLHAFVRALGSAAPLAGVELTLAARSGATLGTATTDAEGYAAFPAALTRGTGGDSPALLTATGPQGDYAYLDLTEAGLDLSDRGVDGRAAPPPVDVFLATERGIYRPGDTLHATILARDTDARAIPGLPLTVITTRPDGVEHDRRVLPDAGAGGRALALELPPGAQRGTWTLAVYADPEAPALARAAVLVEDFVPERIDFDLGLPPGALDPAAPLPLTISARYLYGAPGADLGIEGELRVGPADTLPDWTGFRFGAPDAPAEPLETLLPGGTTGADGSARLDLTLPMPGTVTGPLEAWLTVRLSDASGRPVERRETRPVAPPAPLIGIRPLFDGAAQQGAAAGFEVIALAAGGARTARDGLRWELFRVRTDHQWYEVGGNWNYEPITTRERVADGTLDIPAQAPARLQAPVDWGHYELQIAGGQGGYARTLLTFDAGWYAAGAGTETPDLLELSLDRDRYAPGDTATLRLEPRAPGEIQVTVLAGGLIDRRSVTATKAGPLELALPVTDAWGPGAYVLASHVRPLDPAAGQNPARALGLGWVGVDPGPRALAARFVSAAEADPRGVHRAVLQVDGVQPGQTVWATVSAVDVGILNVTGHRDPDPQGHYLGQRRLGVELRDVYGRLIDGFGGTPGALRQGGDGGAMGRQSPPPTETPVAQFSGPLQVGADGRVTVPVDLPDFNGTVRLAAVVWSDSGVGQAAQDLLVRDPVVLSASLPRFLAPGDRATLSLALAHVSGPAGEMQVAFTGTEDVPLPQQPQSVTLDAGARADISVPLQAGAVGDNRLHLAVTTPDGRVLTKTLTLGIRANDPEIARQTRLELAAGGGLSLGPELFAGLVPGTGRVLLSAGPLARFDVPGLLTALDTYPYGCTEQITSRALPLVYYDRLAGALDLGGRDALRQRLAEAIEAVLGRQARNGGFGMWSAGSETLWLDAYVTDFLSRARAAGHAVPERAFRAALDNLSNQVNAAPDFEAGGEGIAYALLVLAREGAASIGDLRYYADARADAFATPLALAQLGAALAAYGDPGRADAMFRAAAGRLDGNAAADTGWRADYGSVARDRAAVLTLAVEAGTEAVDRARLSQAVANAAGPARAASSTQEKLWTVLAAHALGAEAGMPGLTLGGQDLGAVAARQLDAAQLAAPVELRNDGAAAVPVVLSVFGTPATDAPAQGNGYRIERALYRLDGTPVEDGQIARNDRLVVVLRIAPERPAQARLMVEDPVPAGFEIENPNLVSSGGTAALGWLDLDDVAHYRSAQTDRFTAAVDWRGTRPFRLAYVVRAVSPGSFRQPAASVEDMYRPAYRARTGTGRVTVTAGG</sequence>
<dbReference type="InterPro" id="IPR002890">
    <property type="entry name" value="MG2"/>
</dbReference>
<feature type="region of interest" description="Disordered" evidence="5">
    <location>
        <begin position="1132"/>
        <end position="1154"/>
    </location>
</feature>
<evidence type="ECO:0000256" key="3">
    <source>
        <dbReference type="ARBA" id="ARBA00022737"/>
    </source>
</evidence>
<protein>
    <submittedName>
        <fullName evidence="10">Alpha-2-macroglobulin family protein</fullName>
    </submittedName>
</protein>
<dbReference type="Pfam" id="PF21142">
    <property type="entry name" value="A2M_bMG2"/>
    <property type="match status" value="1"/>
</dbReference>
<dbReference type="GO" id="GO:0004866">
    <property type="term" value="F:endopeptidase inhibitor activity"/>
    <property type="evidence" value="ECO:0007669"/>
    <property type="project" value="InterPro"/>
</dbReference>
<accession>A0A6L5YWH6</accession>
<dbReference type="Pfam" id="PF07703">
    <property type="entry name" value="A2M_BRD"/>
    <property type="match status" value="1"/>
</dbReference>
<dbReference type="Proteomes" id="UP000474957">
    <property type="component" value="Unassembled WGS sequence"/>
</dbReference>
<dbReference type="Pfam" id="PF14295">
    <property type="entry name" value="PAN_4"/>
    <property type="match status" value="1"/>
</dbReference>
<dbReference type="InterPro" id="IPR011625">
    <property type="entry name" value="A2M_N_BRD"/>
</dbReference>
<evidence type="ECO:0000259" key="7">
    <source>
        <dbReference type="SMART" id="SM00223"/>
    </source>
</evidence>
<dbReference type="Gene3D" id="1.50.10.20">
    <property type="match status" value="1"/>
</dbReference>
<evidence type="ECO:0000256" key="1">
    <source>
        <dbReference type="ARBA" id="ARBA00010556"/>
    </source>
</evidence>
<dbReference type="SMART" id="SM01359">
    <property type="entry name" value="A2M_N_2"/>
    <property type="match status" value="1"/>
</dbReference>
<dbReference type="SMART" id="SM01419">
    <property type="entry name" value="Thiol-ester_cl"/>
    <property type="match status" value="1"/>
</dbReference>
<dbReference type="EMBL" id="WIND01000001">
    <property type="protein sequence ID" value="MSU88330.1"/>
    <property type="molecule type" value="Genomic_DNA"/>
</dbReference>
<dbReference type="Pfam" id="PF17973">
    <property type="entry name" value="bMG10"/>
    <property type="match status" value="1"/>
</dbReference>
<keyword evidence="3" id="KW-0677">Repeat</keyword>
<evidence type="ECO:0000256" key="2">
    <source>
        <dbReference type="ARBA" id="ARBA00022729"/>
    </source>
</evidence>
<feature type="signal peptide" evidence="6">
    <location>
        <begin position="1"/>
        <end position="20"/>
    </location>
</feature>
<dbReference type="PANTHER" id="PTHR40094:SF1">
    <property type="entry name" value="UBIQUITIN DOMAIN-CONTAINING PROTEIN"/>
    <property type="match status" value="1"/>
</dbReference>
<dbReference type="Pfam" id="PF01835">
    <property type="entry name" value="MG2"/>
    <property type="match status" value="1"/>
</dbReference>
<evidence type="ECO:0000256" key="5">
    <source>
        <dbReference type="SAM" id="MobiDB-lite"/>
    </source>
</evidence>
<dbReference type="InterPro" id="IPR001599">
    <property type="entry name" value="Macroglobln_a2"/>
</dbReference>
<dbReference type="InterPro" id="IPR049120">
    <property type="entry name" value="A2M_bMG2"/>
</dbReference>
<dbReference type="Pfam" id="PF00207">
    <property type="entry name" value="A2M"/>
    <property type="match status" value="1"/>
</dbReference>
<evidence type="ECO:0000256" key="4">
    <source>
        <dbReference type="ARBA" id="ARBA00023157"/>
    </source>
</evidence>
<keyword evidence="11" id="KW-1185">Reference proteome</keyword>
<dbReference type="InterPro" id="IPR000177">
    <property type="entry name" value="Apple"/>
</dbReference>